<reference evidence="2" key="1">
    <citation type="submission" date="2016-10" db="EMBL/GenBank/DDBJ databases">
        <authorList>
            <person name="Varghese N."/>
            <person name="Submissions S."/>
        </authorList>
    </citation>
    <scope>NUCLEOTIDE SEQUENCE [LARGE SCALE GENOMIC DNA]</scope>
    <source>
        <strain evidence="2">DSM 17724</strain>
    </source>
</reference>
<dbReference type="STRING" id="356305.SAMN05421841_3653"/>
<dbReference type="RefSeq" id="WP_089795146.1">
    <property type="nucleotide sequence ID" value="NZ_FOIU01000003.1"/>
</dbReference>
<organism evidence="1 2">
    <name type="scientific">Chryseobacterium wanjuense</name>
    <dbReference type="NCBI Taxonomy" id="356305"/>
    <lineage>
        <taxon>Bacteria</taxon>
        <taxon>Pseudomonadati</taxon>
        <taxon>Bacteroidota</taxon>
        <taxon>Flavobacteriia</taxon>
        <taxon>Flavobacteriales</taxon>
        <taxon>Weeksellaceae</taxon>
        <taxon>Chryseobacterium group</taxon>
        <taxon>Chryseobacterium</taxon>
    </lineage>
</organism>
<gene>
    <name evidence="1" type="ORF">SAMN05421841_3653</name>
</gene>
<evidence type="ECO:0000313" key="2">
    <source>
        <dbReference type="Proteomes" id="UP000199469"/>
    </source>
</evidence>
<proteinExistence type="predicted"/>
<sequence>MNRLKPFKDLKLIYNVVIGKYDFLENGVNVEFDIEDSYTQMEDFTELISDSEKWIRKFSNETLGELKSKISKDLIDSAYTDSNYQPVEKDYKNLEKQMKLTEIRFLPETVISLVFKAKKEYPDKEIYCQISEKFEIEDLFVD</sequence>
<dbReference type="OrthoDB" id="668150at2"/>
<evidence type="ECO:0000313" key="1">
    <source>
        <dbReference type="EMBL" id="SEW47886.1"/>
    </source>
</evidence>
<protein>
    <recommendedName>
        <fullName evidence="3">DUF2262 domain-containing protein</fullName>
    </recommendedName>
</protein>
<keyword evidence="2" id="KW-1185">Reference proteome</keyword>
<dbReference type="Proteomes" id="UP000199469">
    <property type="component" value="Unassembled WGS sequence"/>
</dbReference>
<dbReference type="EMBL" id="FOIU01000003">
    <property type="protein sequence ID" value="SEW47886.1"/>
    <property type="molecule type" value="Genomic_DNA"/>
</dbReference>
<dbReference type="AlphaFoldDB" id="A0A1I0S126"/>
<evidence type="ECO:0008006" key="3">
    <source>
        <dbReference type="Google" id="ProtNLM"/>
    </source>
</evidence>
<accession>A0A1I0S126</accession>
<name>A0A1I0S126_9FLAO</name>